<dbReference type="EMBL" id="AP025316">
    <property type="protein sequence ID" value="BDD11968.1"/>
    <property type="molecule type" value="Genomic_DNA"/>
</dbReference>
<keyword evidence="8" id="KW-0732">Signal</keyword>
<dbReference type="GO" id="GO:0009279">
    <property type="term" value="C:cell outer membrane"/>
    <property type="evidence" value="ECO:0007669"/>
    <property type="project" value="UniProtKB-SubCell"/>
</dbReference>
<dbReference type="InterPro" id="IPR039426">
    <property type="entry name" value="TonB-dep_rcpt-like"/>
</dbReference>
<dbReference type="Pfam" id="PF13715">
    <property type="entry name" value="CarbopepD_reg_2"/>
    <property type="match status" value="1"/>
</dbReference>
<feature type="domain" description="TonB-dependent receptor plug" evidence="9">
    <location>
        <begin position="124"/>
        <end position="241"/>
    </location>
</feature>
<keyword evidence="2 7" id="KW-0813">Transport</keyword>
<organism evidence="10 11">
    <name type="scientific">Fulvitalea axinellae</name>
    <dbReference type="NCBI Taxonomy" id="1182444"/>
    <lineage>
        <taxon>Bacteria</taxon>
        <taxon>Pseudomonadati</taxon>
        <taxon>Bacteroidota</taxon>
        <taxon>Cytophagia</taxon>
        <taxon>Cytophagales</taxon>
        <taxon>Persicobacteraceae</taxon>
        <taxon>Fulvitalea</taxon>
    </lineage>
</organism>
<keyword evidence="11" id="KW-1185">Reference proteome</keyword>
<feature type="chain" id="PRO_5043998090" evidence="8">
    <location>
        <begin position="25"/>
        <end position="1050"/>
    </location>
</feature>
<evidence type="ECO:0000256" key="2">
    <source>
        <dbReference type="ARBA" id="ARBA00022448"/>
    </source>
</evidence>
<comment type="similarity">
    <text evidence="7">Belongs to the TonB-dependent receptor family.</text>
</comment>
<dbReference type="Gene3D" id="2.40.170.20">
    <property type="entry name" value="TonB-dependent receptor, beta-barrel domain"/>
    <property type="match status" value="1"/>
</dbReference>
<dbReference type="Pfam" id="PF07715">
    <property type="entry name" value="Plug"/>
    <property type="match status" value="1"/>
</dbReference>
<protein>
    <submittedName>
        <fullName evidence="10">SusC/RagA family TonB-linked outer membrane protein</fullName>
    </submittedName>
</protein>
<gene>
    <name evidence="10" type="ORF">FUAX_44000</name>
</gene>
<geneLocation type="plasmid" evidence="10 11">
    <name>pFA2</name>
</geneLocation>
<dbReference type="KEGG" id="fax:FUAX_44000"/>
<sequence>MNKYIHFFLSVTLALLVGLPGAWAQDAGQTVRGRVLDARSKVPLEGIKVTVPGTQAEGTTNAEGVYEIKVPAKSPALEFVFADYQTKRVHVYGRETVDVSLFRIGESVLGEQVHTLDGDKPLRGFANAVAVISGKDIVKQGYITLDQAIQGMVPGVMVRSRSGHPGAGGDMSIRGFASISGNSSPLIIVDGYIYETRFGDDSPIDGYRSNPLGGINPRDVESVTVIKDGTAGYGAMGANGVIMIETLRPDLSKTSVNVGLSTGTVFKPESMPVLDASQYKNYGLEQLQSQGLTYAEIMEKYPFMVDQAVLAEKHRYSHDTDWQDEVLQGGMFNNFNISVEGGDNVATYALAAGYTSKDGVIKNTDYDRYDLRFNADLKLLQKLTVRPRINFAYTNNTMRDQGVNSTVNPFTAAMAKSPITGPFKMSDFGVALPHYDPVDAFGFSNPRSLVDNVKISDDNYRMFIGMDATYAITDAFRVVVSGNIDFMKGRINRFIPKTGVVPQVSGEALNSMDALVRRYLSYYGEGRLDYSKLLAKRHSVRLVTGVRVKTSEFENDLGRDMNSASDEFTTVGRSEKFETRSVSGGELLNNWASYFARGNYAYLDKYYLSASVSVDGSSRFGQNNRVGVFHAVSGAWRVSSESFLNKIRNLDDAKLRVSYSLTGNDDIDPNASRYLYVASPYSDISGLVRGNVFNPNLQWESHKQINFGGDISLFGERVRVSADYFESEITDMVNYALLPVVYGQTFYASNGGAMENKGWEIGLNVRAYDRGETSVDFGFNIAKYENKVTSLADNKATQISETGVLGKEPYQLLDINGGQVLTQVGRPVNSFYGFQTAGVYTTSEQAAADGFKNFKKESFRGGDIRFVDQNGDKIIDDRDKTAIGSPLPDMFGSFLTNFRHKRISVRMLWDFAYGHDVFNYTRMKMESMSGMGNQSEAVANRWRREGQQTDIPRLAYGDPMGNAAFSDRWIEDGSFARLRDLTVSYDFRLPNKKIFQSVNVFASGQNLLTLTDYLGATPDVSPSGNVMRLGADYGGVPFSASLIFGVNIGL</sequence>
<evidence type="ECO:0000313" key="10">
    <source>
        <dbReference type="EMBL" id="BDD11968.1"/>
    </source>
</evidence>
<feature type="signal peptide" evidence="8">
    <location>
        <begin position="1"/>
        <end position="24"/>
    </location>
</feature>
<dbReference type="AlphaFoldDB" id="A0AAU9CNU5"/>
<evidence type="ECO:0000256" key="6">
    <source>
        <dbReference type="ARBA" id="ARBA00023237"/>
    </source>
</evidence>
<name>A0AAU9CNU5_9BACT</name>
<proteinExistence type="inferred from homology"/>
<dbReference type="PROSITE" id="PS52016">
    <property type="entry name" value="TONB_DEPENDENT_REC_3"/>
    <property type="match status" value="1"/>
</dbReference>
<dbReference type="InterPro" id="IPR037066">
    <property type="entry name" value="Plug_dom_sf"/>
</dbReference>
<evidence type="ECO:0000256" key="5">
    <source>
        <dbReference type="ARBA" id="ARBA00023136"/>
    </source>
</evidence>
<comment type="subcellular location">
    <subcellularLocation>
        <location evidence="1 7">Cell outer membrane</location>
        <topology evidence="1 7">Multi-pass membrane protein</topology>
    </subcellularLocation>
</comment>
<evidence type="ECO:0000313" key="11">
    <source>
        <dbReference type="Proteomes" id="UP001348817"/>
    </source>
</evidence>
<evidence type="ECO:0000256" key="3">
    <source>
        <dbReference type="ARBA" id="ARBA00022452"/>
    </source>
</evidence>
<dbReference type="Gene3D" id="2.170.130.10">
    <property type="entry name" value="TonB-dependent receptor, plug domain"/>
    <property type="match status" value="1"/>
</dbReference>
<evidence type="ECO:0000256" key="8">
    <source>
        <dbReference type="SAM" id="SignalP"/>
    </source>
</evidence>
<dbReference type="SUPFAM" id="SSF49464">
    <property type="entry name" value="Carboxypeptidase regulatory domain-like"/>
    <property type="match status" value="1"/>
</dbReference>
<dbReference type="SUPFAM" id="SSF56935">
    <property type="entry name" value="Porins"/>
    <property type="match status" value="1"/>
</dbReference>
<dbReference type="Gene3D" id="2.60.40.1120">
    <property type="entry name" value="Carboxypeptidase-like, regulatory domain"/>
    <property type="match status" value="1"/>
</dbReference>
<keyword evidence="3 7" id="KW-1134">Transmembrane beta strand</keyword>
<dbReference type="InterPro" id="IPR008969">
    <property type="entry name" value="CarboxyPept-like_regulatory"/>
</dbReference>
<keyword evidence="10" id="KW-0614">Plasmid</keyword>
<keyword evidence="6 7" id="KW-0998">Cell outer membrane</keyword>
<dbReference type="Proteomes" id="UP001348817">
    <property type="component" value="Plasmid pFA2"/>
</dbReference>
<evidence type="ECO:0000256" key="7">
    <source>
        <dbReference type="PROSITE-ProRule" id="PRU01360"/>
    </source>
</evidence>
<reference evidence="10 11" key="1">
    <citation type="submission" date="2021-12" db="EMBL/GenBank/DDBJ databases">
        <title>Genome sequencing of bacteria with rrn-lacking chromosome and rrn-plasmid.</title>
        <authorList>
            <person name="Anda M."/>
            <person name="Iwasaki W."/>
        </authorList>
    </citation>
    <scope>NUCLEOTIDE SEQUENCE [LARGE SCALE GENOMIC DNA]</scope>
    <source>
        <strain evidence="10 11">DSM 100852</strain>
        <plasmid evidence="10 11">pFA2</plasmid>
    </source>
</reference>
<dbReference type="NCBIfam" id="TIGR04056">
    <property type="entry name" value="OMP_RagA_SusC"/>
    <property type="match status" value="1"/>
</dbReference>
<dbReference type="InterPro" id="IPR036942">
    <property type="entry name" value="Beta-barrel_TonB_sf"/>
</dbReference>
<evidence type="ECO:0000259" key="9">
    <source>
        <dbReference type="Pfam" id="PF07715"/>
    </source>
</evidence>
<keyword evidence="5 7" id="KW-0472">Membrane</keyword>
<dbReference type="InterPro" id="IPR023996">
    <property type="entry name" value="TonB-dep_OMP_SusC/RagA"/>
</dbReference>
<evidence type="ECO:0000256" key="4">
    <source>
        <dbReference type="ARBA" id="ARBA00022692"/>
    </source>
</evidence>
<dbReference type="RefSeq" id="WP_338395121.1">
    <property type="nucleotide sequence ID" value="NZ_AP025316.1"/>
</dbReference>
<keyword evidence="4 7" id="KW-0812">Transmembrane</keyword>
<evidence type="ECO:0000256" key="1">
    <source>
        <dbReference type="ARBA" id="ARBA00004571"/>
    </source>
</evidence>
<dbReference type="InterPro" id="IPR012910">
    <property type="entry name" value="Plug_dom"/>
</dbReference>
<accession>A0AAU9CNU5</accession>